<gene>
    <name evidence="2" type="ORF">LSTR_LSTR008862</name>
</gene>
<evidence type="ECO:0000313" key="3">
    <source>
        <dbReference type="Proteomes" id="UP000291343"/>
    </source>
</evidence>
<evidence type="ECO:0000256" key="1">
    <source>
        <dbReference type="SAM" id="SignalP"/>
    </source>
</evidence>
<dbReference type="PROSITE" id="PS51257">
    <property type="entry name" value="PROKAR_LIPOPROTEIN"/>
    <property type="match status" value="1"/>
</dbReference>
<evidence type="ECO:0000313" key="2">
    <source>
        <dbReference type="EMBL" id="RZF36527.1"/>
    </source>
</evidence>
<name>A0A482WSH3_LAOST</name>
<sequence length="74" mass="7867">MKTSRQIVVVLAIAVMACMLVEMSSATPILPNPIHKKLGAIHGITAFKTANALLHKHRLINAKIVGVKTALITG</sequence>
<dbReference type="Proteomes" id="UP000291343">
    <property type="component" value="Unassembled WGS sequence"/>
</dbReference>
<keyword evidence="1" id="KW-0732">Signal</keyword>
<keyword evidence="3" id="KW-1185">Reference proteome</keyword>
<comment type="caution">
    <text evidence="2">The sequence shown here is derived from an EMBL/GenBank/DDBJ whole genome shotgun (WGS) entry which is preliminary data.</text>
</comment>
<proteinExistence type="predicted"/>
<dbReference type="InParanoid" id="A0A482WSH3"/>
<organism evidence="2 3">
    <name type="scientific">Laodelphax striatellus</name>
    <name type="common">Small brown planthopper</name>
    <name type="synonym">Delphax striatella</name>
    <dbReference type="NCBI Taxonomy" id="195883"/>
    <lineage>
        <taxon>Eukaryota</taxon>
        <taxon>Metazoa</taxon>
        <taxon>Ecdysozoa</taxon>
        <taxon>Arthropoda</taxon>
        <taxon>Hexapoda</taxon>
        <taxon>Insecta</taxon>
        <taxon>Pterygota</taxon>
        <taxon>Neoptera</taxon>
        <taxon>Paraneoptera</taxon>
        <taxon>Hemiptera</taxon>
        <taxon>Auchenorrhyncha</taxon>
        <taxon>Fulgoroidea</taxon>
        <taxon>Delphacidae</taxon>
        <taxon>Criomorphinae</taxon>
        <taxon>Laodelphax</taxon>
    </lineage>
</organism>
<accession>A0A482WSH3</accession>
<feature type="chain" id="PRO_5019755971" evidence="1">
    <location>
        <begin position="27"/>
        <end position="74"/>
    </location>
</feature>
<dbReference type="EMBL" id="QKKF02026262">
    <property type="protein sequence ID" value="RZF36527.1"/>
    <property type="molecule type" value="Genomic_DNA"/>
</dbReference>
<dbReference type="AlphaFoldDB" id="A0A482WSH3"/>
<feature type="signal peptide" evidence="1">
    <location>
        <begin position="1"/>
        <end position="26"/>
    </location>
</feature>
<protein>
    <submittedName>
        <fullName evidence="2">Uncharacterized protein</fullName>
    </submittedName>
</protein>
<reference evidence="2 3" key="1">
    <citation type="journal article" date="2017" name="Gigascience">
        <title>Genome sequence of the small brown planthopper, Laodelphax striatellus.</title>
        <authorList>
            <person name="Zhu J."/>
            <person name="Jiang F."/>
            <person name="Wang X."/>
            <person name="Yang P."/>
            <person name="Bao Y."/>
            <person name="Zhao W."/>
            <person name="Wang W."/>
            <person name="Lu H."/>
            <person name="Wang Q."/>
            <person name="Cui N."/>
            <person name="Li J."/>
            <person name="Chen X."/>
            <person name="Luo L."/>
            <person name="Yu J."/>
            <person name="Kang L."/>
            <person name="Cui F."/>
        </authorList>
    </citation>
    <scope>NUCLEOTIDE SEQUENCE [LARGE SCALE GENOMIC DNA]</scope>
    <source>
        <strain evidence="2">Lst14</strain>
    </source>
</reference>